<reference evidence="1 2" key="1">
    <citation type="journal article" date="2022" name="bioRxiv">
        <title>The genome of the oomycete Peronosclerospora sorghi, a cosmopolitan pathogen of maize and sorghum, is inflated with dispersed pseudogenes.</title>
        <authorList>
            <person name="Fletcher K."/>
            <person name="Martin F."/>
            <person name="Isakeit T."/>
            <person name="Cavanaugh K."/>
            <person name="Magill C."/>
            <person name="Michelmore R."/>
        </authorList>
    </citation>
    <scope>NUCLEOTIDE SEQUENCE [LARGE SCALE GENOMIC DNA]</scope>
    <source>
        <strain evidence="1">P6</strain>
    </source>
</reference>
<keyword evidence="2" id="KW-1185">Reference proteome</keyword>
<gene>
    <name evidence="1" type="ORF">PsorP6_001900</name>
</gene>
<proteinExistence type="predicted"/>
<name>A0ACC0WSY8_9STRA</name>
<accession>A0ACC0WSY8</accession>
<sequence length="155" mass="17367">MAQDDDVGTVRTQGALRYSFLEIKEAQRVCGETMTAAALRECGAASFAQQQIFRAHVNDLCATVFAAALRKYNPENKGWGMHAMEEMAPVDEAMATTLKQLEMKVKEEEATVKKLQKHVSRMAVSNTRRELAKARKRHADVLVTYVCREIFADGE</sequence>
<comment type="caution">
    <text evidence="1">The sequence shown here is derived from an EMBL/GenBank/DDBJ whole genome shotgun (WGS) entry which is preliminary data.</text>
</comment>
<dbReference type="EMBL" id="CM047580">
    <property type="protein sequence ID" value="KAI9922028.1"/>
    <property type="molecule type" value="Genomic_DNA"/>
</dbReference>
<protein>
    <submittedName>
        <fullName evidence="1">Uncharacterized protein</fullName>
    </submittedName>
</protein>
<dbReference type="Proteomes" id="UP001163321">
    <property type="component" value="Chromosome 1"/>
</dbReference>
<evidence type="ECO:0000313" key="2">
    <source>
        <dbReference type="Proteomes" id="UP001163321"/>
    </source>
</evidence>
<evidence type="ECO:0000313" key="1">
    <source>
        <dbReference type="EMBL" id="KAI9922028.1"/>
    </source>
</evidence>
<organism evidence="1 2">
    <name type="scientific">Peronosclerospora sorghi</name>
    <dbReference type="NCBI Taxonomy" id="230839"/>
    <lineage>
        <taxon>Eukaryota</taxon>
        <taxon>Sar</taxon>
        <taxon>Stramenopiles</taxon>
        <taxon>Oomycota</taxon>
        <taxon>Peronosporomycetes</taxon>
        <taxon>Peronosporales</taxon>
        <taxon>Peronosporaceae</taxon>
        <taxon>Peronosclerospora</taxon>
    </lineage>
</organism>